<evidence type="ECO:0000259" key="3">
    <source>
        <dbReference type="Pfam" id="PF13439"/>
    </source>
</evidence>
<sequence length="366" mass="40938">MATLRQVHWYGAHYEEVSISMDVYRQRLQEQVRVDDPYSLKVWPPGPLPVDRAKRRLPRALGKYVGYPWRIWRESGKASLVHFLDHSSGHLLPRVREGARTVVTLHDLIPLQESGGLSPRQLERFRSVVDNLRRADRVVAVSEYSRQEAIALLNLREEKVVVVPNGVTVPELLPEHCELCDRLRKAGATRIALSVGSSLERKNLALLPGLMAEARRVSGKEWALLRVGSPMPEELRRTLFAELGEDRLLEAGRVEDETLSAAYTAADVVVIPSLREGFGLPVLEGFAHGTPVACSDATSLPEVAGGLGSLFDPGDEKEAGRRLVEAAHRGGEEGFRRELRERAKEFSWRRTLEGFYAVYGELLGED</sequence>
<dbReference type="GO" id="GO:0016757">
    <property type="term" value="F:glycosyltransferase activity"/>
    <property type="evidence" value="ECO:0007669"/>
    <property type="project" value="InterPro"/>
</dbReference>
<evidence type="ECO:0000313" key="4">
    <source>
        <dbReference type="EMBL" id="MBK1833426.1"/>
    </source>
</evidence>
<reference evidence="4" key="1">
    <citation type="submission" date="2021-01" db="EMBL/GenBank/DDBJ databases">
        <title>Modified the classification status of verrucomicrobia.</title>
        <authorList>
            <person name="Feng X."/>
        </authorList>
    </citation>
    <scope>NUCLEOTIDE SEQUENCE</scope>
    <source>
        <strain evidence="4">KCTC 12986</strain>
    </source>
</reference>
<keyword evidence="5" id="KW-1185">Reference proteome</keyword>
<keyword evidence="1" id="KW-0808">Transferase</keyword>
<name>A0A934RPX3_9BACT</name>
<evidence type="ECO:0000313" key="5">
    <source>
        <dbReference type="Proteomes" id="UP000604083"/>
    </source>
</evidence>
<dbReference type="GO" id="GO:0009103">
    <property type="term" value="P:lipopolysaccharide biosynthetic process"/>
    <property type="evidence" value="ECO:0007669"/>
    <property type="project" value="TreeGrafter"/>
</dbReference>
<dbReference type="EMBL" id="JAENIO010000008">
    <property type="protein sequence ID" value="MBK1833426.1"/>
    <property type="molecule type" value="Genomic_DNA"/>
</dbReference>
<dbReference type="InterPro" id="IPR001296">
    <property type="entry name" value="Glyco_trans_1"/>
</dbReference>
<organism evidence="4 5">
    <name type="scientific">Roseibacillus ishigakijimensis</name>
    <dbReference type="NCBI Taxonomy" id="454146"/>
    <lineage>
        <taxon>Bacteria</taxon>
        <taxon>Pseudomonadati</taxon>
        <taxon>Verrucomicrobiota</taxon>
        <taxon>Verrucomicrobiia</taxon>
        <taxon>Verrucomicrobiales</taxon>
        <taxon>Verrucomicrobiaceae</taxon>
        <taxon>Roseibacillus</taxon>
    </lineage>
</organism>
<gene>
    <name evidence="4" type="ORF">JIN78_05065</name>
</gene>
<comment type="caution">
    <text evidence="4">The sequence shown here is derived from an EMBL/GenBank/DDBJ whole genome shotgun (WGS) entry which is preliminary data.</text>
</comment>
<dbReference type="InterPro" id="IPR028098">
    <property type="entry name" value="Glyco_trans_4-like_N"/>
</dbReference>
<dbReference type="Pfam" id="PF00534">
    <property type="entry name" value="Glycos_transf_1"/>
    <property type="match status" value="1"/>
</dbReference>
<dbReference type="CDD" id="cd03809">
    <property type="entry name" value="GT4_MtfB-like"/>
    <property type="match status" value="1"/>
</dbReference>
<dbReference type="Pfam" id="PF13439">
    <property type="entry name" value="Glyco_transf_4"/>
    <property type="match status" value="1"/>
</dbReference>
<accession>A0A934RPX3</accession>
<evidence type="ECO:0000259" key="2">
    <source>
        <dbReference type="Pfam" id="PF00534"/>
    </source>
</evidence>
<dbReference type="Proteomes" id="UP000604083">
    <property type="component" value="Unassembled WGS sequence"/>
</dbReference>
<dbReference type="AlphaFoldDB" id="A0A934RPX3"/>
<dbReference type="RefSeq" id="WP_200390860.1">
    <property type="nucleotide sequence ID" value="NZ_JAENIO010000008.1"/>
</dbReference>
<protein>
    <submittedName>
        <fullName evidence="4">Glycosyltransferase family 4 protein</fullName>
    </submittedName>
</protein>
<dbReference type="PANTHER" id="PTHR46401">
    <property type="entry name" value="GLYCOSYLTRANSFERASE WBBK-RELATED"/>
    <property type="match status" value="1"/>
</dbReference>
<feature type="domain" description="Glycosyl transferase family 1" evidence="2">
    <location>
        <begin position="184"/>
        <end position="345"/>
    </location>
</feature>
<dbReference type="Gene3D" id="3.40.50.2000">
    <property type="entry name" value="Glycogen Phosphorylase B"/>
    <property type="match status" value="2"/>
</dbReference>
<dbReference type="PANTHER" id="PTHR46401:SF2">
    <property type="entry name" value="GLYCOSYLTRANSFERASE WBBK-RELATED"/>
    <property type="match status" value="1"/>
</dbReference>
<evidence type="ECO:0000256" key="1">
    <source>
        <dbReference type="ARBA" id="ARBA00022679"/>
    </source>
</evidence>
<feature type="domain" description="Glycosyltransferase subfamily 4-like N-terminal" evidence="3">
    <location>
        <begin position="51"/>
        <end position="167"/>
    </location>
</feature>
<proteinExistence type="predicted"/>
<dbReference type="SUPFAM" id="SSF53756">
    <property type="entry name" value="UDP-Glycosyltransferase/glycogen phosphorylase"/>
    <property type="match status" value="1"/>
</dbReference>